<dbReference type="RefSeq" id="WP_224605661.1">
    <property type="nucleotide sequence ID" value="NZ_JAIQXV010000003.1"/>
</dbReference>
<dbReference type="EMBL" id="JBHSWB010000001">
    <property type="protein sequence ID" value="MFC6659061.1"/>
    <property type="molecule type" value="Genomic_DNA"/>
</dbReference>
<reference evidence="2" key="1">
    <citation type="journal article" date="2019" name="Int. J. Syst. Evol. Microbiol.">
        <title>The Global Catalogue of Microorganisms (GCM) 10K type strain sequencing project: providing services to taxonomists for standard genome sequencing and annotation.</title>
        <authorList>
            <consortium name="The Broad Institute Genomics Platform"/>
            <consortium name="The Broad Institute Genome Sequencing Center for Infectious Disease"/>
            <person name="Wu L."/>
            <person name="Ma J."/>
        </authorList>
    </citation>
    <scope>NUCLEOTIDE SEQUENCE [LARGE SCALE GENOMIC DNA]</scope>
    <source>
        <strain evidence="2">CCUG 63830</strain>
    </source>
</reference>
<gene>
    <name evidence="1" type="ORF">ACFP90_00830</name>
</gene>
<dbReference type="Pfam" id="PF14412">
    <property type="entry name" value="AHH"/>
    <property type="match status" value="1"/>
</dbReference>
<protein>
    <submittedName>
        <fullName evidence="1">AHH domain-containing protein</fullName>
    </submittedName>
</protein>
<organism evidence="1 2">
    <name type="scientific">Deinococcus multiflagellatus</name>
    <dbReference type="NCBI Taxonomy" id="1656887"/>
    <lineage>
        <taxon>Bacteria</taxon>
        <taxon>Thermotogati</taxon>
        <taxon>Deinococcota</taxon>
        <taxon>Deinococci</taxon>
        <taxon>Deinococcales</taxon>
        <taxon>Deinococcaceae</taxon>
        <taxon>Deinococcus</taxon>
    </lineage>
</organism>
<evidence type="ECO:0000313" key="1">
    <source>
        <dbReference type="EMBL" id="MFC6659061.1"/>
    </source>
</evidence>
<dbReference type="Proteomes" id="UP001596317">
    <property type="component" value="Unassembled WGS sequence"/>
</dbReference>
<evidence type="ECO:0000313" key="2">
    <source>
        <dbReference type="Proteomes" id="UP001596317"/>
    </source>
</evidence>
<accession>A0ABW1ZG62</accession>
<proteinExistence type="predicted"/>
<sequence>MPANPPRRQQLLQEAHDLQRLSQDDQQAAPRADGRTIVDDSLLEGRKKLYANHDEIEALLGKPFDAFALPDPYVTFEVEGGRKVVGRLNTDGTFDMKSAILLVRPDGTVQVNPTNRITYDYIQKYQLDPGARPDIDFGRDGHTLHHLIPDKVSTSEPLCVKAMELIGYSPDRMTNYHEMPMEKLYRLLDGQEVGHWSHHADYDATVVRPALKNSQQTLEADFGPMSTWNSGHPRLAELQAALRFELQAVEATLKQRILDGKVPMMSETTSGGKGRIK</sequence>
<comment type="caution">
    <text evidence="1">The sequence shown here is derived from an EMBL/GenBank/DDBJ whole genome shotgun (WGS) entry which is preliminary data.</text>
</comment>
<keyword evidence="2" id="KW-1185">Reference proteome</keyword>
<dbReference type="InterPro" id="IPR032871">
    <property type="entry name" value="AHH_dom_containing"/>
</dbReference>
<name>A0ABW1ZG62_9DEIO</name>